<dbReference type="Proteomes" id="UP001596114">
    <property type="component" value="Unassembled WGS sequence"/>
</dbReference>
<organism evidence="2 3">
    <name type="scientific">Rhodanobacter ginsengisoli</name>
    <dbReference type="NCBI Taxonomy" id="418646"/>
    <lineage>
        <taxon>Bacteria</taxon>
        <taxon>Pseudomonadati</taxon>
        <taxon>Pseudomonadota</taxon>
        <taxon>Gammaproteobacteria</taxon>
        <taxon>Lysobacterales</taxon>
        <taxon>Rhodanobacteraceae</taxon>
        <taxon>Rhodanobacter</taxon>
    </lineage>
</organism>
<dbReference type="PANTHER" id="PTHR13696">
    <property type="entry name" value="P-LOOP CONTAINING NUCLEOSIDE TRIPHOSPHATE HYDROLASE"/>
    <property type="match status" value="1"/>
</dbReference>
<evidence type="ECO:0000313" key="2">
    <source>
        <dbReference type="EMBL" id="MFC5527717.1"/>
    </source>
</evidence>
<dbReference type="EMBL" id="JBHSNF010000005">
    <property type="protein sequence ID" value="MFC5527717.1"/>
    <property type="molecule type" value="Genomic_DNA"/>
</dbReference>
<dbReference type="PIRSF" id="PIRSF009320">
    <property type="entry name" value="Nuc_binding_HP_1000"/>
    <property type="match status" value="1"/>
</dbReference>
<dbReference type="InterPro" id="IPR050678">
    <property type="entry name" value="DNA_Partitioning_ATPase"/>
</dbReference>
<name>A0ABW0QVT1_9GAMM</name>
<accession>A0ABW0QVT1</accession>
<gene>
    <name evidence="2" type="ORF">ACFPPA_18380</name>
</gene>
<dbReference type="InterPro" id="IPR002586">
    <property type="entry name" value="CobQ/CobB/MinD/ParA_Nub-bd_dom"/>
</dbReference>
<dbReference type="InterPro" id="IPR027417">
    <property type="entry name" value="P-loop_NTPase"/>
</dbReference>
<dbReference type="CDD" id="cd02042">
    <property type="entry name" value="ParAB_family"/>
    <property type="match status" value="1"/>
</dbReference>
<feature type="domain" description="CobQ/CobB/MinD/ParA nucleotide binding" evidence="1">
    <location>
        <begin position="5"/>
        <end position="174"/>
    </location>
</feature>
<dbReference type="RefSeq" id="WP_377322583.1">
    <property type="nucleotide sequence ID" value="NZ_JBHSNF010000005.1"/>
</dbReference>
<dbReference type="Gene3D" id="3.40.50.300">
    <property type="entry name" value="P-loop containing nucleotide triphosphate hydrolases"/>
    <property type="match status" value="1"/>
</dbReference>
<proteinExistence type="predicted"/>
<keyword evidence="3" id="KW-1185">Reference proteome</keyword>
<protein>
    <submittedName>
        <fullName evidence="2">P-loop NTPase</fullName>
    </submittedName>
</protein>
<dbReference type="Pfam" id="PF01656">
    <property type="entry name" value="CbiA"/>
    <property type="match status" value="1"/>
</dbReference>
<reference evidence="3" key="1">
    <citation type="journal article" date="2019" name="Int. J. Syst. Evol. Microbiol.">
        <title>The Global Catalogue of Microorganisms (GCM) 10K type strain sequencing project: providing services to taxonomists for standard genome sequencing and annotation.</title>
        <authorList>
            <consortium name="The Broad Institute Genomics Platform"/>
            <consortium name="The Broad Institute Genome Sequencing Center for Infectious Disease"/>
            <person name="Wu L."/>
            <person name="Ma J."/>
        </authorList>
    </citation>
    <scope>NUCLEOTIDE SEQUENCE [LARGE SCALE GENOMIC DNA]</scope>
    <source>
        <strain evidence="3">CGMCC 1.16619</strain>
    </source>
</reference>
<sequence length="211" mass="23310">MLTTLVASSKGGCGKSTLVTQLASHWAQAGQHTAIIDADRQCSSFRWATLRPDNVPGVLAYEGGRKSLSRIPADTQQLLIDSAAGSGVRDLEPYLEQADVLLVPVLPSSFDLDATLRFIGELQSINRIRRGKLPVALVANRLKPWTHASQDAVAQLAEQSPFPIVAQLRDSQAYVLLSALGKGIFDYQSEQVRNHQQDWKALLRWIKRQQR</sequence>
<comment type="caution">
    <text evidence="2">The sequence shown here is derived from an EMBL/GenBank/DDBJ whole genome shotgun (WGS) entry which is preliminary data.</text>
</comment>
<evidence type="ECO:0000313" key="3">
    <source>
        <dbReference type="Proteomes" id="UP001596114"/>
    </source>
</evidence>
<dbReference type="SUPFAM" id="SSF52540">
    <property type="entry name" value="P-loop containing nucleoside triphosphate hydrolases"/>
    <property type="match status" value="1"/>
</dbReference>
<dbReference type="PANTHER" id="PTHR13696:SF96">
    <property type="entry name" value="COBQ_COBB_MIND_PARA NUCLEOTIDE BINDING DOMAIN-CONTAINING PROTEIN"/>
    <property type="match status" value="1"/>
</dbReference>
<evidence type="ECO:0000259" key="1">
    <source>
        <dbReference type="Pfam" id="PF01656"/>
    </source>
</evidence>